<dbReference type="Proteomes" id="UP000216052">
    <property type="component" value="Chromosome"/>
</dbReference>
<keyword evidence="2" id="KW-1185">Reference proteome</keyword>
<dbReference type="EMBL" id="CP155571">
    <property type="protein sequence ID" value="XFO71763.1"/>
    <property type="molecule type" value="Genomic_DNA"/>
</dbReference>
<organism evidence="1 2">
    <name type="scientific">Sporomusa acidovorans (strain ATCC 49682 / DSM 3132 / Mol)</name>
    <dbReference type="NCBI Taxonomy" id="1123286"/>
    <lineage>
        <taxon>Bacteria</taxon>
        <taxon>Bacillati</taxon>
        <taxon>Bacillota</taxon>
        <taxon>Negativicutes</taxon>
        <taxon>Selenomonadales</taxon>
        <taxon>Sporomusaceae</taxon>
        <taxon>Sporomusa</taxon>
    </lineage>
</organism>
<proteinExistence type="predicted"/>
<accession>A0ABZ3J0U3</accession>
<protein>
    <submittedName>
        <fullName evidence="1">Uncharacterized protein</fullName>
    </submittedName>
</protein>
<evidence type="ECO:0000313" key="1">
    <source>
        <dbReference type="EMBL" id="XFO71763.1"/>
    </source>
</evidence>
<reference evidence="1" key="1">
    <citation type="submission" date="2024-05" db="EMBL/GenBank/DDBJ databases">
        <title>Isolation and characterization of Sporomusa carbonis sp. nov., a carboxydotrophic hydrogenogen in the genus of Sporomusa isolated from a charcoal burning pile.</title>
        <authorList>
            <person name="Boeer T."/>
            <person name="Rosenbaum F."/>
            <person name="Eysell L."/>
            <person name="Mueller V."/>
            <person name="Daniel R."/>
            <person name="Poehlein A."/>
        </authorList>
    </citation>
    <scope>NUCLEOTIDE SEQUENCE [LARGE SCALE GENOMIC DNA]</scope>
    <source>
        <strain evidence="1">DSM 3132</strain>
    </source>
</reference>
<sequence length="57" mass="6548">MGGESIKILAVNDPAIKGYSKPEYKILHHYNQKVIFDILPWESYYPKMMEAFAGKAD</sequence>
<evidence type="ECO:0000313" key="2">
    <source>
        <dbReference type="Proteomes" id="UP000216052"/>
    </source>
</evidence>
<gene>
    <name evidence="1" type="ORF">SPACI_018000</name>
</gene>
<name>A0ABZ3J0U3_SPOA4</name>
<dbReference type="RefSeq" id="WP_169716759.1">
    <property type="nucleotide sequence ID" value="NZ_CP155571.1"/>
</dbReference>